<sequence>MKAQTGKIQPLIVRTISDQLYDILREQILSGALAADQPIRQDAVAAELNISKIPLRETLARLEQDGLVVAHAKRGFTVATLSASEAEEVFELRIRLEPEAAAKSSLVATAADHKAARLHLSELESVIRHKDQDHSLYNRLFHLSLVQPGAGRLTYRVLETISVIADRYVRLHLSTQGRDKRAVEEHRQLLKAWINRDAAEVETLLTRHIADTLNDLRNQLASENAIG</sequence>
<dbReference type="Proteomes" id="UP000323560">
    <property type="component" value="Chromosome"/>
</dbReference>
<feature type="domain" description="HTH gntR-type" evidence="4">
    <location>
        <begin position="14"/>
        <end position="81"/>
    </location>
</feature>
<proteinExistence type="predicted"/>
<dbReference type="CDD" id="cd07377">
    <property type="entry name" value="WHTH_GntR"/>
    <property type="match status" value="1"/>
</dbReference>
<name>A0AAP9ESU8_GLUTH</name>
<evidence type="ECO:0000256" key="1">
    <source>
        <dbReference type="ARBA" id="ARBA00023015"/>
    </source>
</evidence>
<keyword evidence="3" id="KW-0804">Transcription</keyword>
<dbReference type="SUPFAM" id="SSF46785">
    <property type="entry name" value="Winged helix' DNA-binding domain"/>
    <property type="match status" value="1"/>
</dbReference>
<dbReference type="GO" id="GO:0003677">
    <property type="term" value="F:DNA binding"/>
    <property type="evidence" value="ECO:0007669"/>
    <property type="project" value="UniProtKB-KW"/>
</dbReference>
<organism evidence="5 6">
    <name type="scientific">Gluconobacter thailandicus</name>
    <dbReference type="NCBI Taxonomy" id="257438"/>
    <lineage>
        <taxon>Bacteria</taxon>
        <taxon>Pseudomonadati</taxon>
        <taxon>Pseudomonadota</taxon>
        <taxon>Alphaproteobacteria</taxon>
        <taxon>Acetobacterales</taxon>
        <taxon>Acetobacteraceae</taxon>
        <taxon>Gluconobacter</taxon>
    </lineage>
</organism>
<dbReference type="InterPro" id="IPR008920">
    <property type="entry name" value="TF_FadR/GntR_C"/>
</dbReference>
<keyword evidence="2" id="KW-0238">DNA-binding</keyword>
<reference evidence="5 6" key="1">
    <citation type="submission" date="2019-08" db="EMBL/GenBank/DDBJ databases">
        <title>Gluconobacter frateurii HD924 genome.</title>
        <authorList>
            <person name="Liu Y."/>
            <person name="Zhang P."/>
        </authorList>
    </citation>
    <scope>NUCLEOTIDE SEQUENCE [LARGE SCALE GENOMIC DNA]</scope>
    <source>
        <strain evidence="5 6">HD924</strain>
    </source>
</reference>
<dbReference type="InterPro" id="IPR000524">
    <property type="entry name" value="Tscrpt_reg_HTH_GntR"/>
</dbReference>
<dbReference type="PANTHER" id="PTHR43537:SF24">
    <property type="entry name" value="GLUCONATE OPERON TRANSCRIPTIONAL REPRESSOR"/>
    <property type="match status" value="1"/>
</dbReference>
<evidence type="ECO:0000256" key="3">
    <source>
        <dbReference type="ARBA" id="ARBA00023163"/>
    </source>
</evidence>
<dbReference type="Gene3D" id="1.20.120.530">
    <property type="entry name" value="GntR ligand-binding domain-like"/>
    <property type="match status" value="1"/>
</dbReference>
<dbReference type="Pfam" id="PF07729">
    <property type="entry name" value="FCD"/>
    <property type="match status" value="1"/>
</dbReference>
<dbReference type="GO" id="GO:0003700">
    <property type="term" value="F:DNA-binding transcription factor activity"/>
    <property type="evidence" value="ECO:0007669"/>
    <property type="project" value="InterPro"/>
</dbReference>
<dbReference type="PANTHER" id="PTHR43537">
    <property type="entry name" value="TRANSCRIPTIONAL REGULATOR, GNTR FAMILY"/>
    <property type="match status" value="1"/>
</dbReference>
<evidence type="ECO:0000256" key="2">
    <source>
        <dbReference type="ARBA" id="ARBA00023125"/>
    </source>
</evidence>
<keyword evidence="1" id="KW-0805">Transcription regulation</keyword>
<dbReference type="EMBL" id="CP043043">
    <property type="protein sequence ID" value="QEH96838.1"/>
    <property type="molecule type" value="Genomic_DNA"/>
</dbReference>
<protein>
    <submittedName>
        <fullName evidence="5">GntR family transcriptional regulator</fullName>
    </submittedName>
</protein>
<gene>
    <name evidence="5" type="ORF">FXF46_11455</name>
</gene>
<evidence type="ECO:0000259" key="4">
    <source>
        <dbReference type="PROSITE" id="PS50949"/>
    </source>
</evidence>
<dbReference type="InterPro" id="IPR011711">
    <property type="entry name" value="GntR_C"/>
</dbReference>
<dbReference type="InterPro" id="IPR036388">
    <property type="entry name" value="WH-like_DNA-bd_sf"/>
</dbReference>
<dbReference type="SUPFAM" id="SSF48008">
    <property type="entry name" value="GntR ligand-binding domain-like"/>
    <property type="match status" value="1"/>
</dbReference>
<dbReference type="Pfam" id="PF00392">
    <property type="entry name" value="GntR"/>
    <property type="match status" value="1"/>
</dbReference>
<dbReference type="SMART" id="SM00345">
    <property type="entry name" value="HTH_GNTR"/>
    <property type="match status" value="1"/>
</dbReference>
<dbReference type="RefSeq" id="WP_148620603.1">
    <property type="nucleotide sequence ID" value="NZ_CP043043.1"/>
</dbReference>
<dbReference type="Gene3D" id="1.10.10.10">
    <property type="entry name" value="Winged helix-like DNA-binding domain superfamily/Winged helix DNA-binding domain"/>
    <property type="match status" value="1"/>
</dbReference>
<dbReference type="SMART" id="SM00895">
    <property type="entry name" value="FCD"/>
    <property type="match status" value="1"/>
</dbReference>
<evidence type="ECO:0000313" key="6">
    <source>
        <dbReference type="Proteomes" id="UP000323560"/>
    </source>
</evidence>
<evidence type="ECO:0000313" key="5">
    <source>
        <dbReference type="EMBL" id="QEH96838.1"/>
    </source>
</evidence>
<accession>A0AAP9ESU8</accession>
<dbReference type="PROSITE" id="PS50949">
    <property type="entry name" value="HTH_GNTR"/>
    <property type="match status" value="1"/>
</dbReference>
<dbReference type="AlphaFoldDB" id="A0AAP9ESU8"/>
<dbReference type="KEGG" id="gti:FXF46_11455"/>
<dbReference type="InterPro" id="IPR036390">
    <property type="entry name" value="WH_DNA-bd_sf"/>
</dbReference>